<reference evidence="1" key="3">
    <citation type="submission" date="2025-09" db="UniProtKB">
        <authorList>
            <consortium name="Ensembl"/>
        </authorList>
    </citation>
    <scope>IDENTIFICATION</scope>
    <source>
        <strain evidence="1">Boxer</strain>
    </source>
</reference>
<protein>
    <submittedName>
        <fullName evidence="1">Chromodomain helicase DNA binding protein 2</fullName>
    </submittedName>
</protein>
<reference evidence="1" key="1">
    <citation type="submission" date="2020-03" db="EMBL/GenBank/DDBJ databases">
        <title>Long-read based genome assembly of a Labrador retriever dog.</title>
        <authorList>
            <person name="Eory L."/>
            <person name="Zhang W."/>
            <person name="Schoenebeck J."/>
        </authorList>
    </citation>
    <scope>NUCLEOTIDE SEQUENCE [LARGE SCALE GENOMIC DNA]</scope>
    <source>
        <strain evidence="1">Labrador retriever</strain>
    </source>
</reference>
<accession>A0A8I3MU39</accession>
<dbReference type="GeneTree" id="ENSGT00940000155888"/>
<evidence type="ECO:0000313" key="1">
    <source>
        <dbReference type="Ensembl" id="ENSCAFP00845003837.1"/>
    </source>
</evidence>
<reference evidence="1" key="2">
    <citation type="submission" date="2025-08" db="UniProtKB">
        <authorList>
            <consortium name="Ensembl"/>
        </authorList>
    </citation>
    <scope>IDENTIFICATION</scope>
    <source>
        <strain evidence="1">Boxer</strain>
    </source>
</reference>
<proteinExistence type="predicted"/>
<gene>
    <name evidence="1" type="primary">CHD2</name>
</gene>
<sequence length="52" mass="6052">MMRNKDKSQEEDSSLHSNASRVAWNALSSEAYKYTVCSNHDMFHICWNLISD</sequence>
<dbReference type="Proteomes" id="UP000805418">
    <property type="component" value="Chromosome 3"/>
</dbReference>
<evidence type="ECO:0000313" key="2">
    <source>
        <dbReference type="Proteomes" id="UP000805418"/>
    </source>
</evidence>
<keyword evidence="2" id="KW-1185">Reference proteome</keyword>
<dbReference type="AlphaFoldDB" id="A0A8I3MU39"/>
<organism evidence="1 2">
    <name type="scientific">Canis lupus familiaris</name>
    <name type="common">Dog</name>
    <name type="synonym">Canis familiaris</name>
    <dbReference type="NCBI Taxonomy" id="9615"/>
    <lineage>
        <taxon>Eukaryota</taxon>
        <taxon>Metazoa</taxon>
        <taxon>Chordata</taxon>
        <taxon>Craniata</taxon>
        <taxon>Vertebrata</taxon>
        <taxon>Euteleostomi</taxon>
        <taxon>Mammalia</taxon>
        <taxon>Eutheria</taxon>
        <taxon>Laurasiatheria</taxon>
        <taxon>Carnivora</taxon>
        <taxon>Caniformia</taxon>
        <taxon>Canidae</taxon>
        <taxon>Canis</taxon>
    </lineage>
</organism>
<name>A0A8I3MU39_CANLF</name>
<dbReference type="Ensembl" id="ENSCAFT00845004793.1">
    <property type="protein sequence ID" value="ENSCAFP00845003837.1"/>
    <property type="gene ID" value="ENSCAFG00845002446.1"/>
</dbReference>